<comment type="similarity">
    <text evidence="2">Belongs to the Nudix hydrolase family.</text>
</comment>
<keyword evidence="5" id="KW-1185">Reference proteome</keyword>
<evidence type="ECO:0000256" key="2">
    <source>
        <dbReference type="RuleBase" id="RU003476"/>
    </source>
</evidence>
<accession>A0ABU0K7B5</accession>
<evidence type="ECO:0000313" key="5">
    <source>
        <dbReference type="Proteomes" id="UP001226720"/>
    </source>
</evidence>
<gene>
    <name evidence="4" type="ORF">QO000_003524</name>
</gene>
<dbReference type="PRINTS" id="PR00502">
    <property type="entry name" value="NUDIXFAMILY"/>
</dbReference>
<dbReference type="CDD" id="cd04669">
    <property type="entry name" value="NUDIX_Hydrolase"/>
    <property type="match status" value="1"/>
</dbReference>
<protein>
    <submittedName>
        <fullName evidence="4">ADP-ribose pyrophosphatase YjhB (NUDIX family)</fullName>
    </submittedName>
</protein>
<comment type="caution">
    <text evidence="4">The sequence shown here is derived from an EMBL/GenBank/DDBJ whole genome shotgun (WGS) entry which is preliminary data.</text>
</comment>
<proteinExistence type="inferred from homology"/>
<dbReference type="RefSeq" id="WP_301551589.1">
    <property type="nucleotide sequence ID" value="NZ_JAQRMZ010000004.1"/>
</dbReference>
<dbReference type="InterPro" id="IPR020084">
    <property type="entry name" value="NUDIX_hydrolase_CS"/>
</dbReference>
<reference evidence="4" key="1">
    <citation type="submission" date="2023-07" db="EMBL/GenBank/DDBJ databases">
        <title>Genomic Encyclopedia of Type Strains, Phase IV (KMG-IV): sequencing the most valuable type-strain genomes for metagenomic binning, comparative biology and taxonomic classification.</title>
        <authorList>
            <person name="Goeker M."/>
        </authorList>
    </citation>
    <scope>NUCLEOTIDE SEQUENCE [LARGE SCALE GENOMIC DNA]</scope>
    <source>
        <strain evidence="4">JSM 076093</strain>
    </source>
</reference>
<keyword evidence="1 2" id="KW-0378">Hydrolase</keyword>
<sequence>MARNRAGVVIVRNREVALIKRVKNGETYYVLPGGGVEYGESYEQAAKREAYEELGVTVQVGTLFAAIEDNGEQYYVATILSGEFGSGNGSEFANRNSGTYQAVWVPLSSIDLLPVYPTSIASLLIKKLFS</sequence>
<dbReference type="Proteomes" id="UP001226720">
    <property type="component" value="Unassembled WGS sequence"/>
</dbReference>
<dbReference type="InterPro" id="IPR000086">
    <property type="entry name" value="NUDIX_hydrolase_dom"/>
</dbReference>
<dbReference type="InterPro" id="IPR020476">
    <property type="entry name" value="Nudix_hydrolase"/>
</dbReference>
<dbReference type="Pfam" id="PF00293">
    <property type="entry name" value="NUDIX"/>
    <property type="match status" value="1"/>
</dbReference>
<name>A0ABU0K7B5_9BACL</name>
<dbReference type="PROSITE" id="PS00893">
    <property type="entry name" value="NUDIX_BOX"/>
    <property type="match status" value="1"/>
</dbReference>
<dbReference type="GeneID" id="301327117"/>
<dbReference type="PANTHER" id="PTHR43736">
    <property type="entry name" value="ADP-RIBOSE PYROPHOSPHATASE"/>
    <property type="match status" value="1"/>
</dbReference>
<evidence type="ECO:0000256" key="1">
    <source>
        <dbReference type="ARBA" id="ARBA00022801"/>
    </source>
</evidence>
<dbReference type="PROSITE" id="PS51462">
    <property type="entry name" value="NUDIX"/>
    <property type="match status" value="1"/>
</dbReference>
<feature type="domain" description="Nudix hydrolase" evidence="3">
    <location>
        <begin position="1"/>
        <end position="128"/>
    </location>
</feature>
<dbReference type="InterPro" id="IPR015797">
    <property type="entry name" value="NUDIX_hydrolase-like_dom_sf"/>
</dbReference>
<dbReference type="Gene3D" id="3.90.79.10">
    <property type="entry name" value="Nucleoside Triphosphate Pyrophosphohydrolase"/>
    <property type="match status" value="1"/>
</dbReference>
<organism evidence="4 5">
    <name type="scientific">Guptibacillus hwajinpoensis</name>
    <dbReference type="NCBI Taxonomy" id="208199"/>
    <lineage>
        <taxon>Bacteria</taxon>
        <taxon>Bacillati</taxon>
        <taxon>Bacillota</taxon>
        <taxon>Bacilli</taxon>
        <taxon>Bacillales</taxon>
        <taxon>Guptibacillaceae</taxon>
        <taxon>Guptibacillus</taxon>
    </lineage>
</organism>
<evidence type="ECO:0000313" key="4">
    <source>
        <dbReference type="EMBL" id="MDQ0484540.1"/>
    </source>
</evidence>
<dbReference type="EMBL" id="JAUSWM010000008">
    <property type="protein sequence ID" value="MDQ0484540.1"/>
    <property type="molecule type" value="Genomic_DNA"/>
</dbReference>
<dbReference type="SUPFAM" id="SSF55811">
    <property type="entry name" value="Nudix"/>
    <property type="match status" value="1"/>
</dbReference>
<evidence type="ECO:0000259" key="3">
    <source>
        <dbReference type="PROSITE" id="PS51462"/>
    </source>
</evidence>
<dbReference type="PANTHER" id="PTHR43736:SF2">
    <property type="entry name" value="MUTT_NUDIX FAMILY PROTEIN"/>
    <property type="match status" value="1"/>
</dbReference>